<dbReference type="Proteomes" id="UP001497644">
    <property type="component" value="Chromosome 2"/>
</dbReference>
<feature type="compositionally biased region" description="Basic and acidic residues" evidence="1">
    <location>
        <begin position="49"/>
        <end position="59"/>
    </location>
</feature>
<evidence type="ECO:0000256" key="1">
    <source>
        <dbReference type="SAM" id="MobiDB-lite"/>
    </source>
</evidence>
<protein>
    <submittedName>
        <fullName evidence="2">Uncharacterized protein</fullName>
    </submittedName>
</protein>
<name>A0AAV2NLX8_9HYME</name>
<accession>A0AAV2NLX8</accession>
<dbReference type="AlphaFoldDB" id="A0AAV2NLX8"/>
<evidence type="ECO:0000313" key="2">
    <source>
        <dbReference type="EMBL" id="CAL1680720.1"/>
    </source>
</evidence>
<keyword evidence="3" id="KW-1185">Reference proteome</keyword>
<sequence length="137" mass="15701">MVNIVGIIHDKSIVRSRVANRIALYRFHCNNLRRQSKSHAITHGTRSQMTREAEEEGRGQKGGLSKCELRHCHEADTSGYRGLGLAINNLSPNEEETKRWSTERGVPGMWLRGKKRIRYATRTRARRPFTNITISTT</sequence>
<gene>
    <name evidence="2" type="ORF">LPLAT_LOCUS6695</name>
</gene>
<reference evidence="2" key="1">
    <citation type="submission" date="2024-04" db="EMBL/GenBank/DDBJ databases">
        <authorList>
            <consortium name="Molecular Ecology Group"/>
        </authorList>
    </citation>
    <scope>NUCLEOTIDE SEQUENCE</scope>
</reference>
<proteinExistence type="predicted"/>
<dbReference type="EMBL" id="OZ034825">
    <property type="protein sequence ID" value="CAL1680720.1"/>
    <property type="molecule type" value="Genomic_DNA"/>
</dbReference>
<evidence type="ECO:0000313" key="3">
    <source>
        <dbReference type="Proteomes" id="UP001497644"/>
    </source>
</evidence>
<organism evidence="2 3">
    <name type="scientific">Lasius platythorax</name>
    <dbReference type="NCBI Taxonomy" id="488582"/>
    <lineage>
        <taxon>Eukaryota</taxon>
        <taxon>Metazoa</taxon>
        <taxon>Ecdysozoa</taxon>
        <taxon>Arthropoda</taxon>
        <taxon>Hexapoda</taxon>
        <taxon>Insecta</taxon>
        <taxon>Pterygota</taxon>
        <taxon>Neoptera</taxon>
        <taxon>Endopterygota</taxon>
        <taxon>Hymenoptera</taxon>
        <taxon>Apocrita</taxon>
        <taxon>Aculeata</taxon>
        <taxon>Formicoidea</taxon>
        <taxon>Formicidae</taxon>
        <taxon>Formicinae</taxon>
        <taxon>Lasius</taxon>
        <taxon>Lasius</taxon>
    </lineage>
</organism>
<feature type="region of interest" description="Disordered" evidence="1">
    <location>
        <begin position="39"/>
        <end position="63"/>
    </location>
</feature>